<feature type="region of interest" description="Disordered" evidence="5">
    <location>
        <begin position="215"/>
        <end position="269"/>
    </location>
</feature>
<feature type="compositionally biased region" description="Polar residues" evidence="5">
    <location>
        <begin position="247"/>
        <end position="269"/>
    </location>
</feature>
<dbReference type="SMART" id="SM00353">
    <property type="entry name" value="HLH"/>
    <property type="match status" value="1"/>
</dbReference>
<comment type="subcellular location">
    <subcellularLocation>
        <location evidence="1">Nucleus</location>
    </subcellularLocation>
</comment>
<evidence type="ECO:0000259" key="6">
    <source>
        <dbReference type="PROSITE" id="PS50888"/>
    </source>
</evidence>
<dbReference type="InterPro" id="IPR039704">
    <property type="entry name" value="Myogenic_factor"/>
</dbReference>
<feature type="region of interest" description="Disordered" evidence="5">
    <location>
        <begin position="433"/>
        <end position="511"/>
    </location>
</feature>
<dbReference type="GO" id="GO:0045663">
    <property type="term" value="P:positive regulation of myoblast differentiation"/>
    <property type="evidence" value="ECO:0007669"/>
    <property type="project" value="TreeGrafter"/>
</dbReference>
<name>A0AAD4NE36_9BILA</name>
<feature type="compositionally biased region" description="Polar residues" evidence="5">
    <location>
        <begin position="479"/>
        <end position="505"/>
    </location>
</feature>
<dbReference type="AlphaFoldDB" id="A0AAD4NE36"/>
<dbReference type="GO" id="GO:0007517">
    <property type="term" value="P:muscle organ development"/>
    <property type="evidence" value="ECO:0007669"/>
    <property type="project" value="InterPro"/>
</dbReference>
<feature type="compositionally biased region" description="Gly residues" evidence="5">
    <location>
        <begin position="441"/>
        <end position="461"/>
    </location>
</feature>
<dbReference type="SUPFAM" id="SSF47459">
    <property type="entry name" value="HLH, helix-loop-helix DNA-binding domain"/>
    <property type="match status" value="1"/>
</dbReference>
<dbReference type="GO" id="GO:0000978">
    <property type="term" value="F:RNA polymerase II cis-regulatory region sequence-specific DNA binding"/>
    <property type="evidence" value="ECO:0007669"/>
    <property type="project" value="TreeGrafter"/>
</dbReference>
<evidence type="ECO:0000256" key="2">
    <source>
        <dbReference type="ARBA" id="ARBA00023125"/>
    </source>
</evidence>
<evidence type="ECO:0000256" key="3">
    <source>
        <dbReference type="ARBA" id="ARBA00023242"/>
    </source>
</evidence>
<evidence type="ECO:0000256" key="1">
    <source>
        <dbReference type="ARBA" id="ARBA00004123"/>
    </source>
</evidence>
<dbReference type="Gene3D" id="4.10.280.10">
    <property type="entry name" value="Helix-loop-helix DNA-binding domain"/>
    <property type="match status" value="1"/>
</dbReference>
<dbReference type="GO" id="GO:0046983">
    <property type="term" value="F:protein dimerization activity"/>
    <property type="evidence" value="ECO:0007669"/>
    <property type="project" value="InterPro"/>
</dbReference>
<dbReference type="GO" id="GO:0000981">
    <property type="term" value="F:DNA-binding transcription factor activity, RNA polymerase II-specific"/>
    <property type="evidence" value="ECO:0007669"/>
    <property type="project" value="TreeGrafter"/>
</dbReference>
<feature type="domain" description="BHLH" evidence="6">
    <location>
        <begin position="279"/>
        <end position="330"/>
    </location>
</feature>
<organism evidence="7 8">
    <name type="scientific">Ditylenchus destructor</name>
    <dbReference type="NCBI Taxonomy" id="166010"/>
    <lineage>
        <taxon>Eukaryota</taxon>
        <taxon>Metazoa</taxon>
        <taxon>Ecdysozoa</taxon>
        <taxon>Nematoda</taxon>
        <taxon>Chromadorea</taxon>
        <taxon>Rhabditida</taxon>
        <taxon>Tylenchina</taxon>
        <taxon>Tylenchomorpha</taxon>
        <taxon>Sphaerularioidea</taxon>
        <taxon>Anguinidae</taxon>
        <taxon>Anguininae</taxon>
        <taxon>Ditylenchus</taxon>
    </lineage>
</organism>
<dbReference type="FunFam" id="4.10.280.10:FF:000005">
    <property type="entry name" value="Myogenic factor"/>
    <property type="match status" value="1"/>
</dbReference>
<feature type="compositionally biased region" description="Low complexity" evidence="5">
    <location>
        <begin position="142"/>
        <end position="161"/>
    </location>
</feature>
<evidence type="ECO:0000256" key="4">
    <source>
        <dbReference type="ARBA" id="ARBA00070761"/>
    </source>
</evidence>
<dbReference type="CDD" id="cd19699">
    <property type="entry name" value="bHLH_TS_dMYOD_like"/>
    <property type="match status" value="1"/>
</dbReference>
<feature type="region of interest" description="Disordered" evidence="5">
    <location>
        <begin position="142"/>
        <end position="175"/>
    </location>
</feature>
<evidence type="ECO:0000313" key="7">
    <source>
        <dbReference type="EMBL" id="KAI1721904.1"/>
    </source>
</evidence>
<evidence type="ECO:0000256" key="5">
    <source>
        <dbReference type="SAM" id="MobiDB-lite"/>
    </source>
</evidence>
<dbReference type="GO" id="GO:0005634">
    <property type="term" value="C:nucleus"/>
    <property type="evidence" value="ECO:0007669"/>
    <property type="project" value="UniProtKB-SubCell"/>
</dbReference>
<dbReference type="Pfam" id="PF00010">
    <property type="entry name" value="HLH"/>
    <property type="match status" value="1"/>
</dbReference>
<keyword evidence="2 7" id="KW-0238">DNA-binding</keyword>
<reference evidence="7" key="1">
    <citation type="submission" date="2022-01" db="EMBL/GenBank/DDBJ databases">
        <title>Genome Sequence Resource for Two Populations of Ditylenchus destructor, the Migratory Endoparasitic Phytonematode.</title>
        <authorList>
            <person name="Zhang H."/>
            <person name="Lin R."/>
            <person name="Xie B."/>
        </authorList>
    </citation>
    <scope>NUCLEOTIDE SEQUENCE</scope>
    <source>
        <strain evidence="7">BazhouSP</strain>
    </source>
</reference>
<dbReference type="PROSITE" id="PS50888">
    <property type="entry name" value="BHLH"/>
    <property type="match status" value="1"/>
</dbReference>
<accession>A0AAD4NE36</accession>
<keyword evidence="8" id="KW-1185">Reference proteome</keyword>
<feature type="compositionally biased region" description="Polar residues" evidence="5">
    <location>
        <begin position="218"/>
        <end position="228"/>
    </location>
</feature>
<keyword evidence="3" id="KW-0539">Nucleus</keyword>
<dbReference type="Proteomes" id="UP001201812">
    <property type="component" value="Unassembled WGS sequence"/>
</dbReference>
<dbReference type="EMBL" id="JAKKPZ010000004">
    <property type="protein sequence ID" value="KAI1721904.1"/>
    <property type="molecule type" value="Genomic_DNA"/>
</dbReference>
<protein>
    <recommendedName>
        <fullName evidence="4">Myoblast determination protein 1 homolog</fullName>
    </recommendedName>
</protein>
<comment type="caution">
    <text evidence="7">The sequence shown here is derived from an EMBL/GenBank/DDBJ whole genome shotgun (WGS) entry which is preliminary data.</text>
</comment>
<sequence length="511" mass="53030">MNSHGHEYDPLYGYTNVESSGVGAATITTLTSFSQQLAAAQCVGNPGATAATVLVHPNAAAGLGVEGAGVVTAMESYASPPYDLYRYCYYAPGSTSGGYGSGSGTNHVSNQQLYASSPGCPSGGSHGTTDFANPFAVAAAIQQSASGTQPSTSSGSSPPSQDFVNLHHHQQQQLGHNSKLVELVNMNNNKIAGGVRGRPIKAELKLEKTEISDILQRPQLSEGSSAISDANGGAQSGAQSIGDPGSGTASSNNQIVGNTPQYGNATTNNVQVMAPKRLERRKAATMRERRRLRKVNDAFEVVKMRTCCNPNQRLPKVEILRGAIDYITKLENLLQQHGKMTNVMAAQAGIHIEGESADFMVNLPTYYKNRPYIDHNGMCEESMDESSSMMIGTSDSNASYFRIGSGDLSSGGNAGESPSHGMRQGGDQFASQANFYRGKNGNSGGLGGTPKRGGGSAGVGRGRGRGRGRGASSGVLSGQGQNASHSPAPGGSNSAVIQNVPTTSAGMVMQD</sequence>
<dbReference type="InterPro" id="IPR011598">
    <property type="entry name" value="bHLH_dom"/>
</dbReference>
<proteinExistence type="predicted"/>
<dbReference type="InterPro" id="IPR036638">
    <property type="entry name" value="HLH_DNA-bd_sf"/>
</dbReference>
<evidence type="ECO:0000313" key="8">
    <source>
        <dbReference type="Proteomes" id="UP001201812"/>
    </source>
</evidence>
<dbReference type="PANTHER" id="PTHR11534">
    <property type="entry name" value="MYOGENIC FACTOR"/>
    <property type="match status" value="1"/>
</dbReference>
<gene>
    <name evidence="7" type="ORF">DdX_04191</name>
</gene>
<dbReference type="PANTHER" id="PTHR11534:SF9">
    <property type="entry name" value="MYOGENIC-DETERMINATION PROTEIN"/>
    <property type="match status" value="1"/>
</dbReference>